<sequence length="69" mass="8100">MRLQQCSIPFIEAYTRLNRQLVRWHLDAQCAADQPDHFAGRVTRRRCDPEVVLEFLGEIERDHSMAECA</sequence>
<gene>
    <name evidence="1" type="ORF">Y013_26455</name>
</gene>
<evidence type="ECO:0000313" key="2">
    <source>
        <dbReference type="Proteomes" id="UP000018781"/>
    </source>
</evidence>
<evidence type="ECO:0000313" key="1">
    <source>
        <dbReference type="EMBL" id="AHD24341.1"/>
    </source>
</evidence>
<accession>V9XLP5</accession>
<proteinExistence type="predicted"/>
<keyword evidence="1" id="KW-0614">Plasmid</keyword>
<reference evidence="1 2" key="1">
    <citation type="journal article" date="2014" name="Genome Announc.">
        <title>Complete Genome of Rhodococcus pyridinivorans SB3094, a Methyl-Ethyl-Ketone-Degrading Bacterium Used for Bioaugmentation.</title>
        <authorList>
            <person name="Dueholm M.S."/>
            <person name="Albertsen M."/>
            <person name="D'Imperio S."/>
            <person name="Tale V.P."/>
            <person name="Lewis D."/>
            <person name="Nielsen P.H."/>
            <person name="Nielsen J.L."/>
        </authorList>
    </citation>
    <scope>NUCLEOTIDE SEQUENCE [LARGE SCALE GENOMIC DNA]</scope>
    <source>
        <strain evidence="2">SB3094</strain>
        <plasmid evidence="2">1</plasmid>
    </source>
</reference>
<organism evidence="1 2">
    <name type="scientific">Rhodococcus pyridinivorans SB3094</name>
    <dbReference type="NCBI Taxonomy" id="1435356"/>
    <lineage>
        <taxon>Bacteria</taxon>
        <taxon>Bacillati</taxon>
        <taxon>Actinomycetota</taxon>
        <taxon>Actinomycetes</taxon>
        <taxon>Mycobacteriales</taxon>
        <taxon>Nocardiaceae</taxon>
        <taxon>Rhodococcus</taxon>
    </lineage>
</organism>
<dbReference type="Proteomes" id="UP000018781">
    <property type="component" value="Plasmid unnamed"/>
</dbReference>
<protein>
    <submittedName>
        <fullName evidence="1">Uncharacterized protein</fullName>
    </submittedName>
</protein>
<geneLocation type="plasmid" evidence="2">
    <name>1</name>
</geneLocation>
<dbReference type="AlphaFoldDB" id="V9XLP5"/>
<dbReference type="HOGENOM" id="CLU_2773230_0_0_11"/>
<dbReference type="EMBL" id="CP006997">
    <property type="protein sequence ID" value="AHD24341.1"/>
    <property type="molecule type" value="Genomic_DNA"/>
</dbReference>
<name>V9XLP5_9NOCA</name>
<dbReference type="KEGG" id="rpy:Y013_26455"/>